<name>A0A3B0V2K3_9ZZZZ</name>
<evidence type="ECO:0000256" key="7">
    <source>
        <dbReference type="ARBA" id="ARBA00022605"/>
    </source>
</evidence>
<dbReference type="HAMAP" id="MF_01014">
    <property type="entry name" value="HisA"/>
    <property type="match status" value="1"/>
</dbReference>
<keyword evidence="6" id="KW-0963">Cytoplasm</keyword>
<evidence type="ECO:0000313" key="10">
    <source>
        <dbReference type="EMBL" id="VAW35130.1"/>
    </source>
</evidence>
<accession>A0A3B0V2K3</accession>
<evidence type="ECO:0000256" key="4">
    <source>
        <dbReference type="ARBA" id="ARBA00009667"/>
    </source>
</evidence>
<organism evidence="10">
    <name type="scientific">hydrothermal vent metagenome</name>
    <dbReference type="NCBI Taxonomy" id="652676"/>
    <lineage>
        <taxon>unclassified sequences</taxon>
        <taxon>metagenomes</taxon>
        <taxon>ecological metagenomes</taxon>
    </lineage>
</organism>
<dbReference type="AlphaFoldDB" id="A0A3B0V2K3"/>
<dbReference type="Pfam" id="PF00977">
    <property type="entry name" value="His_biosynth"/>
    <property type="match status" value="1"/>
</dbReference>
<dbReference type="GO" id="GO:0000162">
    <property type="term" value="P:L-tryptophan biosynthetic process"/>
    <property type="evidence" value="ECO:0007669"/>
    <property type="project" value="TreeGrafter"/>
</dbReference>
<keyword evidence="9 10" id="KW-0413">Isomerase</keyword>
<evidence type="ECO:0000256" key="2">
    <source>
        <dbReference type="ARBA" id="ARBA00004496"/>
    </source>
</evidence>
<dbReference type="InterPro" id="IPR023016">
    <property type="entry name" value="HisA/PriA"/>
</dbReference>
<dbReference type="NCBIfam" id="NF010112">
    <property type="entry name" value="PRK13585.1"/>
    <property type="match status" value="1"/>
</dbReference>
<comment type="catalytic activity">
    <reaction evidence="1">
        <text>1-(5-phospho-beta-D-ribosyl)-5-[(5-phospho-beta-D-ribosylamino)methylideneamino]imidazole-4-carboxamide = 5-[(5-phospho-1-deoxy-D-ribulos-1-ylimino)methylamino]-1-(5-phospho-beta-D-ribosyl)imidazole-4-carboxamide</text>
        <dbReference type="Rhea" id="RHEA:15469"/>
        <dbReference type="ChEBI" id="CHEBI:58435"/>
        <dbReference type="ChEBI" id="CHEBI:58525"/>
        <dbReference type="EC" id="5.3.1.16"/>
    </reaction>
</comment>
<evidence type="ECO:0000256" key="9">
    <source>
        <dbReference type="ARBA" id="ARBA00023235"/>
    </source>
</evidence>
<comment type="pathway">
    <text evidence="3">Amino-acid biosynthesis; L-histidine biosynthesis; L-histidine from 5-phospho-alpha-D-ribose 1-diphosphate: step 4/9.</text>
</comment>
<comment type="similarity">
    <text evidence="4">Belongs to the HisA/HisF family.</text>
</comment>
<dbReference type="CDD" id="cd04732">
    <property type="entry name" value="HisA"/>
    <property type="match status" value="1"/>
</dbReference>
<dbReference type="Gene3D" id="3.20.20.70">
    <property type="entry name" value="Aldolase class I"/>
    <property type="match status" value="1"/>
</dbReference>
<protein>
    <recommendedName>
        <fullName evidence="5">1-(5-phosphoribosyl)-5-[(5-phosphoribosylamino)methylideneamino]imidazole-4-carboxamideisomerase</fullName>
        <ecNumber evidence="5">5.3.1.16</ecNumber>
    </recommendedName>
</protein>
<evidence type="ECO:0000256" key="6">
    <source>
        <dbReference type="ARBA" id="ARBA00022490"/>
    </source>
</evidence>
<keyword evidence="8" id="KW-0368">Histidine biosynthesis</keyword>
<sequence>MIIIPAIDIKGGRCVRLKQGRMEDETVYSEDPLEVARRWEAAGAEIIHLVDLDAAIEGRPVNFNTIKEIAESVSVPVQIGGGIRDTESAEAYLTIKNVARIIIGTAAHSNPGFVTELSAKYPGRVAAGVDAKDGFVAIKGWVELTKTDAIELAKRLEKAGAAAVIYTDISKDGMLEGPNFEATKRLADSVGMPVIASGGVSRLQDIIDLKDTGASSVIVGKALYSGNIELKEAIEKVKD</sequence>
<dbReference type="GO" id="GO:0003949">
    <property type="term" value="F:1-(5-phosphoribosyl)-5-[(5-phosphoribosylamino)methylideneamino]imidazole-4-carboxamide isomerase activity"/>
    <property type="evidence" value="ECO:0007669"/>
    <property type="project" value="UniProtKB-EC"/>
</dbReference>
<evidence type="ECO:0000256" key="8">
    <source>
        <dbReference type="ARBA" id="ARBA00023102"/>
    </source>
</evidence>
<dbReference type="PANTHER" id="PTHR43090">
    <property type="entry name" value="1-(5-PHOSPHORIBOSYL)-5-[(5-PHOSPHORIBOSYLAMINO)METHYLIDENEAMINO] IMIDAZOLE-4-CARBOXAMIDE ISOMERASE"/>
    <property type="match status" value="1"/>
</dbReference>
<dbReference type="InterPro" id="IPR044524">
    <property type="entry name" value="Isoase_HisA-like"/>
</dbReference>
<dbReference type="EC" id="5.3.1.16" evidence="5"/>
<evidence type="ECO:0000256" key="5">
    <source>
        <dbReference type="ARBA" id="ARBA00012550"/>
    </source>
</evidence>
<proteinExistence type="inferred from homology"/>
<dbReference type="InterPro" id="IPR011060">
    <property type="entry name" value="RibuloseP-bd_barrel"/>
</dbReference>
<dbReference type="NCBIfam" id="TIGR00007">
    <property type="entry name" value="1-(5-phosphoribosyl)-5-[(5-phosphoribosylamino)methylideneamino]imidazole-4-carboxamide isomerase"/>
    <property type="match status" value="1"/>
</dbReference>
<dbReference type="InterPro" id="IPR006062">
    <property type="entry name" value="His_biosynth"/>
</dbReference>
<comment type="subcellular location">
    <subcellularLocation>
        <location evidence="2">Cytoplasm</location>
    </subcellularLocation>
</comment>
<dbReference type="InterPro" id="IPR006063">
    <property type="entry name" value="HisA_bact_arch"/>
</dbReference>
<gene>
    <name evidence="10" type="ORF">MNBD_DELTA02-79</name>
</gene>
<keyword evidence="7" id="KW-0028">Amino-acid biosynthesis</keyword>
<evidence type="ECO:0000256" key="1">
    <source>
        <dbReference type="ARBA" id="ARBA00000901"/>
    </source>
</evidence>
<dbReference type="PANTHER" id="PTHR43090:SF2">
    <property type="entry name" value="1-(5-PHOSPHORIBOSYL)-5-[(5-PHOSPHORIBOSYLAMINO)METHYLIDENEAMINO] IMIDAZOLE-4-CARBOXAMIDE ISOMERASE"/>
    <property type="match status" value="1"/>
</dbReference>
<dbReference type="SUPFAM" id="SSF51366">
    <property type="entry name" value="Ribulose-phoshate binding barrel"/>
    <property type="match status" value="1"/>
</dbReference>
<dbReference type="GO" id="GO:0005737">
    <property type="term" value="C:cytoplasm"/>
    <property type="evidence" value="ECO:0007669"/>
    <property type="project" value="UniProtKB-SubCell"/>
</dbReference>
<dbReference type="GO" id="GO:0000105">
    <property type="term" value="P:L-histidine biosynthetic process"/>
    <property type="evidence" value="ECO:0007669"/>
    <property type="project" value="UniProtKB-UniPathway"/>
</dbReference>
<dbReference type="UniPathway" id="UPA00031">
    <property type="reaction ID" value="UER00009"/>
</dbReference>
<evidence type="ECO:0000256" key="3">
    <source>
        <dbReference type="ARBA" id="ARBA00005133"/>
    </source>
</evidence>
<dbReference type="InterPro" id="IPR013785">
    <property type="entry name" value="Aldolase_TIM"/>
</dbReference>
<dbReference type="EMBL" id="UOEZ01000020">
    <property type="protein sequence ID" value="VAW35130.1"/>
    <property type="molecule type" value="Genomic_DNA"/>
</dbReference>
<reference evidence="10" key="1">
    <citation type="submission" date="2018-06" db="EMBL/GenBank/DDBJ databases">
        <authorList>
            <person name="Zhirakovskaya E."/>
        </authorList>
    </citation>
    <scope>NUCLEOTIDE SEQUENCE</scope>
</reference>
<dbReference type="FunFam" id="3.20.20.70:FF:000009">
    <property type="entry name" value="1-(5-phosphoribosyl)-5-[(5-phosphoribosylamino)methylideneamino] imidazole-4-carboxamide isomerase"/>
    <property type="match status" value="1"/>
</dbReference>